<evidence type="ECO:0000256" key="2">
    <source>
        <dbReference type="ARBA" id="ARBA00004613"/>
    </source>
</evidence>
<dbReference type="EnsemblProtists" id="Phyra78630">
    <property type="protein sequence ID" value="Phyra78630"/>
    <property type="gene ID" value="Phyra78630"/>
</dbReference>
<dbReference type="VEuPathDB" id="FungiDB:KRP23_160"/>
<dbReference type="HOGENOM" id="CLU_021192_0_2_1"/>
<feature type="chain" id="PRO_5045014489" description="RxLR effector protein" evidence="7">
    <location>
        <begin position="25"/>
        <end position="222"/>
    </location>
</feature>
<keyword evidence="4 7" id="KW-0964">Secreted</keyword>
<reference evidence="9" key="2">
    <citation type="submission" date="2015-06" db="UniProtKB">
        <authorList>
            <consortium name="EnsemblProtists"/>
        </authorList>
    </citation>
    <scope>IDENTIFICATION</scope>
    <source>
        <strain evidence="9">Pr102</strain>
    </source>
</reference>
<dbReference type="OMA" id="DDFTANN"/>
<comment type="function">
    <text evidence="7">Effector that suppresses plant defense responses during pathogen infection.</text>
</comment>
<keyword evidence="6" id="KW-0843">Virulence</keyword>
<dbReference type="VEuPathDB" id="FungiDB:KRP22_14257"/>
<evidence type="ECO:0000256" key="5">
    <source>
        <dbReference type="ARBA" id="ARBA00022729"/>
    </source>
</evidence>
<feature type="signal peptide" evidence="7">
    <location>
        <begin position="1"/>
        <end position="24"/>
    </location>
</feature>
<evidence type="ECO:0000256" key="4">
    <source>
        <dbReference type="ARBA" id="ARBA00022525"/>
    </source>
</evidence>
<evidence type="ECO:0000256" key="7">
    <source>
        <dbReference type="RuleBase" id="RU367124"/>
    </source>
</evidence>
<keyword evidence="5 7" id="KW-0732">Signal</keyword>
<feature type="domain" description="RxLR effector PexRD54 WY" evidence="8">
    <location>
        <begin position="184"/>
        <end position="220"/>
    </location>
</feature>
<dbReference type="Pfam" id="PF22748">
    <property type="entry name" value="PexRD54_WY"/>
    <property type="match status" value="1"/>
</dbReference>
<evidence type="ECO:0000259" key="8">
    <source>
        <dbReference type="Pfam" id="PF22748"/>
    </source>
</evidence>
<accession>H3GPJ5</accession>
<comment type="similarity">
    <text evidence="3 7">Belongs to the RxLR effector family.</text>
</comment>
<evidence type="ECO:0000313" key="9">
    <source>
        <dbReference type="EnsemblProtists" id="Phyra78630"/>
    </source>
</evidence>
<dbReference type="InParanoid" id="H3GPJ5"/>
<protein>
    <recommendedName>
        <fullName evidence="7">RxLR effector protein</fullName>
    </recommendedName>
</protein>
<dbReference type="Proteomes" id="UP000005238">
    <property type="component" value="Unassembled WGS sequence"/>
</dbReference>
<name>H3GPJ5_PHYRM</name>
<comment type="domain">
    <text evidence="7">The RxLR-dEER motif acts to carry the protein into the host cell cytoplasm through binding to cell surface phosphatidylinositol-3-phosphate.</text>
</comment>
<keyword evidence="10" id="KW-1185">Reference proteome</keyword>
<comment type="subcellular location">
    <subcellularLocation>
        <location evidence="1">Host cell</location>
    </subcellularLocation>
    <subcellularLocation>
        <location evidence="2 7">Secreted</location>
    </subcellularLocation>
</comment>
<dbReference type="AlphaFoldDB" id="H3GPJ5"/>
<dbReference type="GO" id="GO:0043657">
    <property type="term" value="C:host cell"/>
    <property type="evidence" value="ECO:0007669"/>
    <property type="project" value="UniProtKB-SubCell"/>
</dbReference>
<dbReference type="EMBL" id="DS566030">
    <property type="status" value="NOT_ANNOTATED_CDS"/>
    <property type="molecule type" value="Genomic_DNA"/>
</dbReference>
<sequence>MMMRLSFVGLLAVALLASTDTASAQKQAEVFHQDPQTLSRSLIESHDQPSTNGFLHFHFHEDDEDDDDEDRAILPGSVIEKTKAFASPATTEKLQTWLSNGKSIDDVFIGLQLTKAGDTLLDNLQFTTWLVYVDDFTANNPGKTTSAIATLTTHYGDEAVAKILDAAKKVAGTKEVATKLETAQMQTWLASGKTADRVFKLLKLDKAGDGILSNPAFASWNT</sequence>
<evidence type="ECO:0000313" key="10">
    <source>
        <dbReference type="Proteomes" id="UP000005238"/>
    </source>
</evidence>
<dbReference type="GO" id="GO:0005576">
    <property type="term" value="C:extracellular region"/>
    <property type="evidence" value="ECO:0007669"/>
    <property type="project" value="UniProtKB-SubCell"/>
</dbReference>
<evidence type="ECO:0000256" key="3">
    <source>
        <dbReference type="ARBA" id="ARBA00010400"/>
    </source>
</evidence>
<dbReference type="InterPro" id="IPR031825">
    <property type="entry name" value="RXLR"/>
</dbReference>
<reference evidence="10" key="1">
    <citation type="journal article" date="2006" name="Science">
        <title>Phytophthora genome sequences uncover evolutionary origins and mechanisms of pathogenesis.</title>
        <authorList>
            <person name="Tyler B.M."/>
            <person name="Tripathy S."/>
            <person name="Zhang X."/>
            <person name="Dehal P."/>
            <person name="Jiang R.H."/>
            <person name="Aerts A."/>
            <person name="Arredondo F.D."/>
            <person name="Baxter L."/>
            <person name="Bensasson D."/>
            <person name="Beynon J.L."/>
            <person name="Chapman J."/>
            <person name="Damasceno C.M."/>
            <person name="Dorrance A.E."/>
            <person name="Dou D."/>
            <person name="Dickerman A.W."/>
            <person name="Dubchak I.L."/>
            <person name="Garbelotto M."/>
            <person name="Gijzen M."/>
            <person name="Gordon S.G."/>
            <person name="Govers F."/>
            <person name="Grunwald N.J."/>
            <person name="Huang W."/>
            <person name="Ivors K.L."/>
            <person name="Jones R.W."/>
            <person name="Kamoun S."/>
            <person name="Krampis K."/>
            <person name="Lamour K.H."/>
            <person name="Lee M.K."/>
            <person name="McDonald W.H."/>
            <person name="Medina M."/>
            <person name="Meijer H.J."/>
            <person name="Nordberg E.K."/>
            <person name="Maclean D.J."/>
            <person name="Ospina-Giraldo M.D."/>
            <person name="Morris P.F."/>
            <person name="Phuntumart V."/>
            <person name="Putnam N.H."/>
            <person name="Rash S."/>
            <person name="Rose J.K."/>
            <person name="Sakihama Y."/>
            <person name="Salamov A.A."/>
            <person name="Savidor A."/>
            <person name="Scheuring C.F."/>
            <person name="Smith B.M."/>
            <person name="Sobral B.W."/>
            <person name="Terry A."/>
            <person name="Torto-Alalibo T.A."/>
            <person name="Win J."/>
            <person name="Xu Z."/>
            <person name="Zhang H."/>
            <person name="Grigoriev I.V."/>
            <person name="Rokhsar D.S."/>
            <person name="Boore J.L."/>
        </authorList>
    </citation>
    <scope>NUCLEOTIDE SEQUENCE [LARGE SCALE GENOMIC DNA]</scope>
    <source>
        <strain evidence="10">Pr102</strain>
    </source>
</reference>
<organism evidence="9 10">
    <name type="scientific">Phytophthora ramorum</name>
    <name type="common">Sudden oak death agent</name>
    <dbReference type="NCBI Taxonomy" id="164328"/>
    <lineage>
        <taxon>Eukaryota</taxon>
        <taxon>Sar</taxon>
        <taxon>Stramenopiles</taxon>
        <taxon>Oomycota</taxon>
        <taxon>Peronosporomycetes</taxon>
        <taxon>Peronosporales</taxon>
        <taxon>Peronosporaceae</taxon>
        <taxon>Phytophthora</taxon>
    </lineage>
</organism>
<proteinExistence type="inferred from homology"/>
<dbReference type="Pfam" id="PF16810">
    <property type="entry name" value="RXLR"/>
    <property type="match status" value="1"/>
</dbReference>
<evidence type="ECO:0000256" key="6">
    <source>
        <dbReference type="ARBA" id="ARBA00023026"/>
    </source>
</evidence>
<dbReference type="InterPro" id="IPR054463">
    <property type="entry name" value="PexRD54_WY"/>
</dbReference>
<evidence type="ECO:0000256" key="1">
    <source>
        <dbReference type="ARBA" id="ARBA00004340"/>
    </source>
</evidence>